<dbReference type="PROSITE" id="PS51257">
    <property type="entry name" value="PROKAR_LIPOPROTEIN"/>
    <property type="match status" value="1"/>
</dbReference>
<evidence type="ECO:0000256" key="1">
    <source>
        <dbReference type="SAM" id="SignalP"/>
    </source>
</evidence>
<name>A0A9N8EPU5_9STRA</name>
<protein>
    <submittedName>
        <fullName evidence="2">Uncharacterized protein</fullName>
    </submittedName>
</protein>
<evidence type="ECO:0000313" key="3">
    <source>
        <dbReference type="Proteomes" id="UP001153069"/>
    </source>
</evidence>
<dbReference type="EMBL" id="CAICTM010001471">
    <property type="protein sequence ID" value="CAB9523929.1"/>
    <property type="molecule type" value="Genomic_DNA"/>
</dbReference>
<dbReference type="AlphaFoldDB" id="A0A9N8EPU5"/>
<reference evidence="2" key="1">
    <citation type="submission" date="2020-06" db="EMBL/GenBank/DDBJ databases">
        <authorList>
            <consortium name="Plant Systems Biology data submission"/>
        </authorList>
    </citation>
    <scope>NUCLEOTIDE SEQUENCE</scope>
    <source>
        <strain evidence="2">D6</strain>
    </source>
</reference>
<keyword evidence="3" id="KW-1185">Reference proteome</keyword>
<evidence type="ECO:0000313" key="2">
    <source>
        <dbReference type="EMBL" id="CAB9523929.1"/>
    </source>
</evidence>
<dbReference type="SUPFAM" id="SSF50814">
    <property type="entry name" value="Lipocalins"/>
    <property type="match status" value="1"/>
</dbReference>
<proteinExistence type="predicted"/>
<feature type="signal peptide" evidence="1">
    <location>
        <begin position="1"/>
        <end position="29"/>
    </location>
</feature>
<dbReference type="InterPro" id="IPR012674">
    <property type="entry name" value="Calycin"/>
</dbReference>
<dbReference type="OrthoDB" id="43330at2759"/>
<feature type="chain" id="PRO_5040409286" evidence="1">
    <location>
        <begin position="30"/>
        <end position="302"/>
    </location>
</feature>
<dbReference type="Gene3D" id="2.40.128.20">
    <property type="match status" value="1"/>
</dbReference>
<dbReference type="Proteomes" id="UP001153069">
    <property type="component" value="Unassembled WGS sequence"/>
</dbReference>
<accession>A0A9N8EPU5</accession>
<comment type="caution">
    <text evidence="2">The sequence shown here is derived from an EMBL/GenBank/DDBJ whole genome shotgun (WGS) entry which is preliminary data.</text>
</comment>
<keyword evidence="1" id="KW-0732">Signal</keyword>
<organism evidence="2 3">
    <name type="scientific">Seminavis robusta</name>
    <dbReference type="NCBI Taxonomy" id="568900"/>
    <lineage>
        <taxon>Eukaryota</taxon>
        <taxon>Sar</taxon>
        <taxon>Stramenopiles</taxon>
        <taxon>Ochrophyta</taxon>
        <taxon>Bacillariophyta</taxon>
        <taxon>Bacillariophyceae</taxon>
        <taxon>Bacillariophycidae</taxon>
        <taxon>Naviculales</taxon>
        <taxon>Naviculaceae</taxon>
        <taxon>Seminavis</taxon>
    </lineage>
</organism>
<sequence>MRTARLEIGSLWLLFVGSLVVVSCPFVGGTNGHGEDAMSIATKYLRGWTTPKERGLTLPHWFCSFFDDSAPEHRCDNNTNGFNVSCPLVEPLSNQSTDFDLERFIERSWFVQKQQINGFQPFVEENFFCLVHTWLNRTEDEYYDYVHFGTVGSIDGPQQEWDVGFDGLPPALSAWCSGQDEHGGGYLRISPCILRTLLVRVGIPLWVLAVAADYSWAIISGGEPETVRQVDPPLCTTRLDVLPDAIGDTSGTGLWLMTRERIASNDTLAEMEQLLLDMGIYTGDLFPVVQEGCTYEGTTLVE</sequence>
<gene>
    <name evidence="2" type="ORF">SEMRO_1473_G275630.1</name>
</gene>